<evidence type="ECO:0000313" key="10">
    <source>
        <dbReference type="EMBL" id="MDN4614174.1"/>
    </source>
</evidence>
<feature type="domain" description="Major facilitator superfamily (MFS) profile" evidence="9">
    <location>
        <begin position="9"/>
        <end position="460"/>
    </location>
</feature>
<protein>
    <submittedName>
        <fullName evidence="10">MFS transporter</fullName>
    </submittedName>
</protein>
<sequence>MSRSRPGATFAVLALSVASFATLQSLVVPVLPVIQSDLGTTTAGVTWTMTAWLIAAAVATPLLGRVGDIVGKRRVFVLALLAVALGSVIAAVSPTIGWLIAGRVVQGIGGAMFPLAFGIIRDEFPARRLPSAIGAIASIIAIGSGLGTVLAGPLADALSWRGLFLVPVALTVAGAVLTLIVVPESPERATGGVNPWAALLLSGWLIALLLPLSTGAQWGWSSPQVVGLFAAAAVLLAAWIVVELRSSHPLVDMRLMREPGVWSMNAAAVFIGASMFAVFSFFPRFVQTPVETGYGLGATVAGSGMLMLPMLVTMAVTGFVSGPLARWMGFRSQIVAAAALMAAASLSLAFLHGSLAAVAIASGVFGLGLGLIYAAITSVVVQSVPATQTGVASGMNANLRTVGSAIGAAVMTALVTGTIAGDGLPAEAGYTEGFATAGVLAAGAGLVTVAAAVVLRARRRREAQDAELAALAGLARLDADARTAPLAPAEPAELRAVPADLAEATALADAAELTDVAAQRAEAVAAEDATALRAAAATLRAEAADMATLAAERAEAEEMARLVAAVEADLAPARPTRAA</sequence>
<dbReference type="PROSITE" id="PS50850">
    <property type="entry name" value="MFS"/>
    <property type="match status" value="1"/>
</dbReference>
<keyword evidence="2" id="KW-0813">Transport</keyword>
<comment type="subcellular location">
    <subcellularLocation>
        <location evidence="1">Cell membrane</location>
        <topology evidence="1">Multi-pass membrane protein</topology>
    </subcellularLocation>
</comment>
<dbReference type="Pfam" id="PF07690">
    <property type="entry name" value="MFS_1"/>
    <property type="match status" value="1"/>
</dbReference>
<feature type="transmembrane region" description="Helical" evidence="8">
    <location>
        <begin position="75"/>
        <end position="92"/>
    </location>
</feature>
<dbReference type="Proteomes" id="UP001174208">
    <property type="component" value="Unassembled WGS sequence"/>
</dbReference>
<feature type="transmembrane region" description="Helical" evidence="8">
    <location>
        <begin position="44"/>
        <end position="63"/>
    </location>
</feature>
<keyword evidence="4 8" id="KW-0812">Transmembrane</keyword>
<feature type="transmembrane region" description="Helical" evidence="8">
    <location>
        <begin position="294"/>
        <end position="320"/>
    </location>
</feature>
<dbReference type="SUPFAM" id="SSF103473">
    <property type="entry name" value="MFS general substrate transporter"/>
    <property type="match status" value="2"/>
</dbReference>
<accession>A0ABT8KCW9</accession>
<feature type="transmembrane region" description="Helical" evidence="8">
    <location>
        <begin position="160"/>
        <end position="181"/>
    </location>
</feature>
<comment type="caution">
    <text evidence="10">The sequence shown here is derived from an EMBL/GenBank/DDBJ whole genome shotgun (WGS) entry which is preliminary data.</text>
</comment>
<feature type="coiled-coil region" evidence="7">
    <location>
        <begin position="539"/>
        <end position="569"/>
    </location>
</feature>
<evidence type="ECO:0000256" key="3">
    <source>
        <dbReference type="ARBA" id="ARBA00022475"/>
    </source>
</evidence>
<dbReference type="InterPro" id="IPR036259">
    <property type="entry name" value="MFS_trans_sf"/>
</dbReference>
<proteinExistence type="predicted"/>
<dbReference type="InterPro" id="IPR011701">
    <property type="entry name" value="MFS"/>
</dbReference>
<keyword evidence="11" id="KW-1185">Reference proteome</keyword>
<evidence type="ECO:0000259" key="9">
    <source>
        <dbReference type="PROSITE" id="PS50850"/>
    </source>
</evidence>
<evidence type="ECO:0000256" key="1">
    <source>
        <dbReference type="ARBA" id="ARBA00004651"/>
    </source>
</evidence>
<dbReference type="RefSeq" id="WP_301230575.1">
    <property type="nucleotide sequence ID" value="NZ_JAROCF010000001.1"/>
</dbReference>
<feature type="transmembrane region" description="Helical" evidence="8">
    <location>
        <begin position="132"/>
        <end position="154"/>
    </location>
</feature>
<evidence type="ECO:0000256" key="6">
    <source>
        <dbReference type="ARBA" id="ARBA00023136"/>
    </source>
</evidence>
<organism evidence="10 11">
    <name type="scientific">Leifsonia williamsii</name>
    <dbReference type="NCBI Taxonomy" id="3035919"/>
    <lineage>
        <taxon>Bacteria</taxon>
        <taxon>Bacillati</taxon>
        <taxon>Actinomycetota</taxon>
        <taxon>Actinomycetes</taxon>
        <taxon>Micrococcales</taxon>
        <taxon>Microbacteriaceae</taxon>
        <taxon>Leifsonia</taxon>
    </lineage>
</organism>
<feature type="transmembrane region" description="Helical" evidence="8">
    <location>
        <begin position="433"/>
        <end position="455"/>
    </location>
</feature>
<feature type="transmembrane region" description="Helical" evidence="8">
    <location>
        <begin position="262"/>
        <end position="282"/>
    </location>
</feature>
<dbReference type="EMBL" id="JAROCF010000001">
    <property type="protein sequence ID" value="MDN4614174.1"/>
    <property type="molecule type" value="Genomic_DNA"/>
</dbReference>
<feature type="transmembrane region" description="Helical" evidence="8">
    <location>
        <begin position="224"/>
        <end position="242"/>
    </location>
</feature>
<reference evidence="10" key="1">
    <citation type="submission" date="2023-06" db="EMBL/GenBank/DDBJ databases">
        <title>MT1 and MT2 Draft Genomes of Novel Species.</title>
        <authorList>
            <person name="Venkateswaran K."/>
        </authorList>
    </citation>
    <scope>NUCLEOTIDE SEQUENCE</scope>
    <source>
        <strain evidence="10">F6_8S_P_1B</strain>
    </source>
</reference>
<name>A0ABT8KCW9_9MICO</name>
<evidence type="ECO:0000313" key="11">
    <source>
        <dbReference type="Proteomes" id="UP001174208"/>
    </source>
</evidence>
<evidence type="ECO:0000256" key="4">
    <source>
        <dbReference type="ARBA" id="ARBA00022692"/>
    </source>
</evidence>
<evidence type="ECO:0000256" key="8">
    <source>
        <dbReference type="SAM" id="Phobius"/>
    </source>
</evidence>
<gene>
    <name evidence="10" type="ORF">P5G50_06875</name>
</gene>
<dbReference type="Gene3D" id="1.20.1250.20">
    <property type="entry name" value="MFS general substrate transporter like domains"/>
    <property type="match status" value="2"/>
</dbReference>
<evidence type="ECO:0000256" key="5">
    <source>
        <dbReference type="ARBA" id="ARBA00022989"/>
    </source>
</evidence>
<feature type="transmembrane region" description="Helical" evidence="8">
    <location>
        <begin position="193"/>
        <end position="212"/>
    </location>
</feature>
<dbReference type="PANTHER" id="PTHR42718">
    <property type="entry name" value="MAJOR FACILITATOR SUPERFAMILY MULTIDRUG TRANSPORTER MFSC"/>
    <property type="match status" value="1"/>
</dbReference>
<keyword evidence="3" id="KW-1003">Cell membrane</keyword>
<dbReference type="CDD" id="cd17504">
    <property type="entry name" value="MFS_MMR_MDR_like"/>
    <property type="match status" value="1"/>
</dbReference>
<keyword evidence="7" id="KW-0175">Coiled coil</keyword>
<keyword evidence="5 8" id="KW-1133">Transmembrane helix</keyword>
<feature type="transmembrane region" description="Helical" evidence="8">
    <location>
        <begin position="357"/>
        <end position="381"/>
    </location>
</feature>
<dbReference type="InterPro" id="IPR020846">
    <property type="entry name" value="MFS_dom"/>
</dbReference>
<feature type="transmembrane region" description="Helical" evidence="8">
    <location>
        <begin position="332"/>
        <end position="351"/>
    </location>
</feature>
<dbReference type="PANTHER" id="PTHR42718:SF46">
    <property type="entry name" value="BLR6921 PROTEIN"/>
    <property type="match status" value="1"/>
</dbReference>
<evidence type="ECO:0000256" key="2">
    <source>
        <dbReference type="ARBA" id="ARBA00022448"/>
    </source>
</evidence>
<feature type="transmembrane region" description="Helical" evidence="8">
    <location>
        <begin position="402"/>
        <end position="421"/>
    </location>
</feature>
<keyword evidence="6 8" id="KW-0472">Membrane</keyword>
<feature type="transmembrane region" description="Helical" evidence="8">
    <location>
        <begin position="98"/>
        <end position="120"/>
    </location>
</feature>
<dbReference type="PRINTS" id="PR01036">
    <property type="entry name" value="TCRTETB"/>
</dbReference>
<evidence type="ECO:0000256" key="7">
    <source>
        <dbReference type="SAM" id="Coils"/>
    </source>
</evidence>